<gene>
    <name evidence="3" type="ORF">MNEG_5743</name>
</gene>
<dbReference type="InterPro" id="IPR000198">
    <property type="entry name" value="RhoGAP_dom"/>
</dbReference>
<feature type="region of interest" description="Disordered" evidence="1">
    <location>
        <begin position="260"/>
        <end position="301"/>
    </location>
</feature>
<dbReference type="SUPFAM" id="SSF48350">
    <property type="entry name" value="GTPase activation domain, GAP"/>
    <property type="match status" value="1"/>
</dbReference>
<name>A0A0D2N966_9CHLO</name>
<dbReference type="STRING" id="145388.A0A0D2N966"/>
<feature type="compositionally biased region" description="Polar residues" evidence="1">
    <location>
        <begin position="11"/>
        <end position="28"/>
    </location>
</feature>
<feature type="compositionally biased region" description="Low complexity" evidence="1">
    <location>
        <begin position="264"/>
        <end position="292"/>
    </location>
</feature>
<reference evidence="3 4" key="1">
    <citation type="journal article" date="2013" name="BMC Genomics">
        <title>Reconstruction of the lipid metabolism for the microalga Monoraphidium neglectum from its genome sequence reveals characteristics suitable for biofuel production.</title>
        <authorList>
            <person name="Bogen C."/>
            <person name="Al-Dilaimi A."/>
            <person name="Albersmeier A."/>
            <person name="Wichmann J."/>
            <person name="Grundmann M."/>
            <person name="Rupp O."/>
            <person name="Lauersen K.J."/>
            <person name="Blifernez-Klassen O."/>
            <person name="Kalinowski J."/>
            <person name="Goesmann A."/>
            <person name="Mussgnug J.H."/>
            <person name="Kruse O."/>
        </authorList>
    </citation>
    <scope>NUCLEOTIDE SEQUENCE [LARGE SCALE GENOMIC DNA]</scope>
    <source>
        <strain evidence="3 4">SAG 48.87</strain>
    </source>
</reference>
<evidence type="ECO:0000259" key="2">
    <source>
        <dbReference type="PROSITE" id="PS50238"/>
    </source>
</evidence>
<proteinExistence type="predicted"/>
<dbReference type="PROSITE" id="PS50238">
    <property type="entry name" value="RHOGAP"/>
    <property type="match status" value="1"/>
</dbReference>
<dbReference type="PANTHER" id="PTHR45808:SF2">
    <property type="entry name" value="RHO GTPASE-ACTIVATING PROTEIN 68F"/>
    <property type="match status" value="1"/>
</dbReference>
<dbReference type="AlphaFoldDB" id="A0A0D2N966"/>
<keyword evidence="4" id="KW-1185">Reference proteome</keyword>
<feature type="compositionally biased region" description="Low complexity" evidence="1">
    <location>
        <begin position="56"/>
        <end position="66"/>
    </location>
</feature>
<dbReference type="GO" id="GO:0005096">
    <property type="term" value="F:GTPase activator activity"/>
    <property type="evidence" value="ECO:0007669"/>
    <property type="project" value="TreeGrafter"/>
</dbReference>
<dbReference type="KEGG" id="mng:MNEG_5743"/>
<dbReference type="GO" id="GO:0007264">
    <property type="term" value="P:small GTPase-mediated signal transduction"/>
    <property type="evidence" value="ECO:0007669"/>
    <property type="project" value="TreeGrafter"/>
</dbReference>
<feature type="region of interest" description="Disordered" evidence="1">
    <location>
        <begin position="55"/>
        <end position="89"/>
    </location>
</feature>
<evidence type="ECO:0000313" key="3">
    <source>
        <dbReference type="EMBL" id="KIZ02216.1"/>
    </source>
</evidence>
<evidence type="ECO:0000256" key="1">
    <source>
        <dbReference type="SAM" id="MobiDB-lite"/>
    </source>
</evidence>
<dbReference type="SMART" id="SM00324">
    <property type="entry name" value="RhoGAP"/>
    <property type="match status" value="1"/>
</dbReference>
<feature type="region of interest" description="Disordered" evidence="1">
    <location>
        <begin position="1"/>
        <end position="28"/>
    </location>
</feature>
<dbReference type="CDD" id="cd00159">
    <property type="entry name" value="RhoGAP"/>
    <property type="match status" value="1"/>
</dbReference>
<feature type="domain" description="Rho-GAP" evidence="2">
    <location>
        <begin position="95"/>
        <end position="275"/>
    </location>
</feature>
<dbReference type="InterPro" id="IPR008936">
    <property type="entry name" value="Rho_GTPase_activation_prot"/>
</dbReference>
<dbReference type="GeneID" id="25738620"/>
<dbReference type="Proteomes" id="UP000054498">
    <property type="component" value="Unassembled WGS sequence"/>
</dbReference>
<accession>A0A0D2N966</accession>
<dbReference type="OrthoDB" id="546904at2759"/>
<protein>
    <recommendedName>
        <fullName evidence="2">Rho-GAP domain-containing protein</fullName>
    </recommendedName>
</protein>
<dbReference type="PANTHER" id="PTHR45808">
    <property type="entry name" value="RHO GTPASE-ACTIVATING PROTEIN 68F"/>
    <property type="match status" value="1"/>
</dbReference>
<sequence>MVQAADAEQAPASSHEQNEAQANAAPSQSTFEALKLGSLRLASIIKRSAGVVSRGPAAAPAPAAEPASKEAGDASDQGQEVAARTGEAAPAASSVRASGIGAKIFGEQPLPQLVLACCTALAVGGGVAVAGIFKDEAPHEEVEAVSTLLAGGRMALIPPGTSPHVVAALLKRFLLGLQEPLLTYKLLPDWIIAAGDLGQVGSVAARLPPASANVLRLLLEVCHHVDANAADTEMDARALAEALAPCVAWLPPSLKPYKAPPAATPARATAAPDARPAAGAGAPFAEGAAGPASTDGGAGPGAVAGPDLAAGGAGGGGGFGGAAVLEGAHHPVVPLEGFDAEAIVLVLQALITRFPELYK</sequence>
<dbReference type="Gene3D" id="1.10.555.10">
    <property type="entry name" value="Rho GTPase activation protein"/>
    <property type="match status" value="1"/>
</dbReference>
<organism evidence="3 4">
    <name type="scientific">Monoraphidium neglectum</name>
    <dbReference type="NCBI Taxonomy" id="145388"/>
    <lineage>
        <taxon>Eukaryota</taxon>
        <taxon>Viridiplantae</taxon>
        <taxon>Chlorophyta</taxon>
        <taxon>core chlorophytes</taxon>
        <taxon>Chlorophyceae</taxon>
        <taxon>CS clade</taxon>
        <taxon>Sphaeropleales</taxon>
        <taxon>Selenastraceae</taxon>
        <taxon>Monoraphidium</taxon>
    </lineage>
</organism>
<dbReference type="RefSeq" id="XP_013901235.1">
    <property type="nucleotide sequence ID" value="XM_014045781.1"/>
</dbReference>
<dbReference type="Pfam" id="PF00620">
    <property type="entry name" value="RhoGAP"/>
    <property type="match status" value="1"/>
</dbReference>
<dbReference type="EMBL" id="KK101095">
    <property type="protein sequence ID" value="KIZ02216.1"/>
    <property type="molecule type" value="Genomic_DNA"/>
</dbReference>
<evidence type="ECO:0000313" key="4">
    <source>
        <dbReference type="Proteomes" id="UP000054498"/>
    </source>
</evidence>
<dbReference type="GO" id="GO:0005737">
    <property type="term" value="C:cytoplasm"/>
    <property type="evidence" value="ECO:0007669"/>
    <property type="project" value="TreeGrafter"/>
</dbReference>